<evidence type="ECO:0000313" key="3">
    <source>
        <dbReference type="EMBL" id="HJC86157.1"/>
    </source>
</evidence>
<organism evidence="3 4">
    <name type="scientific">Candidatus Corynebacterium faecigallinarum</name>
    <dbReference type="NCBI Taxonomy" id="2838528"/>
    <lineage>
        <taxon>Bacteria</taxon>
        <taxon>Bacillati</taxon>
        <taxon>Actinomycetota</taxon>
        <taxon>Actinomycetes</taxon>
        <taxon>Mycobacteriales</taxon>
        <taxon>Corynebacteriaceae</taxon>
        <taxon>Corynebacterium</taxon>
    </lineage>
</organism>
<dbReference type="Pfam" id="PF14110">
    <property type="entry name" value="DUF4282"/>
    <property type="match status" value="1"/>
</dbReference>
<name>A0A9D2TPR3_9CORY</name>
<accession>A0A9D2TPR3</accession>
<dbReference type="Proteomes" id="UP000823858">
    <property type="component" value="Unassembled WGS sequence"/>
</dbReference>
<comment type="caution">
    <text evidence="3">The sequence shown here is derived from an EMBL/GenBank/DDBJ whole genome shotgun (WGS) entry which is preliminary data.</text>
</comment>
<feature type="region of interest" description="Disordered" evidence="1">
    <location>
        <begin position="1"/>
        <end position="23"/>
    </location>
</feature>
<evidence type="ECO:0000256" key="2">
    <source>
        <dbReference type="SAM" id="Phobius"/>
    </source>
</evidence>
<keyword evidence="2" id="KW-0812">Transmembrane</keyword>
<keyword evidence="2" id="KW-1133">Transmembrane helix</keyword>
<proteinExistence type="predicted"/>
<dbReference type="AlphaFoldDB" id="A0A9D2TPR3"/>
<sequence length="175" mass="18474">MTTPGDGSGNDGNSGNDGYDRNGWGGAGRDGGFPFFGSYSQGDGNQPPLYGAGAAPAPPVTTGTHRDQLFSSLFDFGFTRYATPSIVKIAYALGVIALGLAWLVAIITVLFGMAVGDAGAGDFILGLVGLVLLTVWMVFLLMLLRMGLENFLSNVRIAQATQAMDYRQAVEQQRR</sequence>
<evidence type="ECO:0000313" key="4">
    <source>
        <dbReference type="Proteomes" id="UP000823858"/>
    </source>
</evidence>
<feature type="compositionally biased region" description="Gly residues" evidence="1">
    <location>
        <begin position="1"/>
        <end position="12"/>
    </location>
</feature>
<gene>
    <name evidence="3" type="ORF">H9751_11600</name>
</gene>
<feature type="transmembrane region" description="Helical" evidence="2">
    <location>
        <begin position="89"/>
        <end position="111"/>
    </location>
</feature>
<protein>
    <submittedName>
        <fullName evidence="3">DUF4282 domain-containing protein</fullName>
    </submittedName>
</protein>
<reference evidence="3" key="2">
    <citation type="submission" date="2021-04" db="EMBL/GenBank/DDBJ databases">
        <authorList>
            <person name="Gilroy R."/>
        </authorList>
    </citation>
    <scope>NUCLEOTIDE SEQUENCE</scope>
    <source>
        <strain evidence="3">ChiHjej13B12-4958</strain>
    </source>
</reference>
<dbReference type="InterPro" id="IPR025557">
    <property type="entry name" value="DUF4282"/>
</dbReference>
<keyword evidence="2" id="KW-0472">Membrane</keyword>
<evidence type="ECO:0000256" key="1">
    <source>
        <dbReference type="SAM" id="MobiDB-lite"/>
    </source>
</evidence>
<reference evidence="3" key="1">
    <citation type="journal article" date="2021" name="PeerJ">
        <title>Extensive microbial diversity within the chicken gut microbiome revealed by metagenomics and culture.</title>
        <authorList>
            <person name="Gilroy R."/>
            <person name="Ravi A."/>
            <person name="Getino M."/>
            <person name="Pursley I."/>
            <person name="Horton D.L."/>
            <person name="Alikhan N.F."/>
            <person name="Baker D."/>
            <person name="Gharbi K."/>
            <person name="Hall N."/>
            <person name="Watson M."/>
            <person name="Adriaenssens E.M."/>
            <person name="Foster-Nyarko E."/>
            <person name="Jarju S."/>
            <person name="Secka A."/>
            <person name="Antonio M."/>
            <person name="Oren A."/>
            <person name="Chaudhuri R.R."/>
            <person name="La Ragione R."/>
            <person name="Hildebrand F."/>
            <person name="Pallen M.J."/>
        </authorList>
    </citation>
    <scope>NUCLEOTIDE SEQUENCE</scope>
    <source>
        <strain evidence="3">ChiHjej13B12-4958</strain>
    </source>
</reference>
<dbReference type="EMBL" id="DWVP01000024">
    <property type="protein sequence ID" value="HJC86157.1"/>
    <property type="molecule type" value="Genomic_DNA"/>
</dbReference>
<feature type="transmembrane region" description="Helical" evidence="2">
    <location>
        <begin position="123"/>
        <end position="144"/>
    </location>
</feature>